<keyword evidence="4" id="KW-1185">Reference proteome</keyword>
<dbReference type="GO" id="GO:0016747">
    <property type="term" value="F:acyltransferase activity, transferring groups other than amino-acyl groups"/>
    <property type="evidence" value="ECO:0007669"/>
    <property type="project" value="InterPro"/>
</dbReference>
<accession>A0A7W4Z3P8</accession>
<dbReference type="Gene3D" id="3.40.630.30">
    <property type="match status" value="1"/>
</dbReference>
<dbReference type="EMBL" id="JACHWR010000005">
    <property type="protein sequence ID" value="MBB3045318.1"/>
    <property type="molecule type" value="Genomic_DNA"/>
</dbReference>
<feature type="domain" description="N-acetyltransferase" evidence="1">
    <location>
        <begin position="20"/>
        <end position="182"/>
    </location>
</feature>
<proteinExistence type="predicted"/>
<dbReference type="EMBL" id="JACHWR010000001">
    <property type="protein sequence ID" value="MBB3042302.1"/>
    <property type="molecule type" value="Genomic_DNA"/>
</dbReference>
<keyword evidence="3" id="KW-0808">Transferase</keyword>
<dbReference type="CDD" id="cd04301">
    <property type="entry name" value="NAT_SF"/>
    <property type="match status" value="1"/>
</dbReference>
<dbReference type="SUPFAM" id="SSF55729">
    <property type="entry name" value="Acyl-CoA N-acyltransferases (Nat)"/>
    <property type="match status" value="1"/>
</dbReference>
<evidence type="ECO:0000313" key="4">
    <source>
        <dbReference type="Proteomes" id="UP000589626"/>
    </source>
</evidence>
<name>A0A7W4Z3P8_9ACTN</name>
<evidence type="ECO:0000313" key="2">
    <source>
        <dbReference type="EMBL" id="MBB3042302.1"/>
    </source>
</evidence>
<evidence type="ECO:0000313" key="3">
    <source>
        <dbReference type="EMBL" id="MBB3045318.1"/>
    </source>
</evidence>
<dbReference type="PANTHER" id="PTHR39173:SF1">
    <property type="entry name" value="ACETYLTRANSFERASE"/>
    <property type="match status" value="1"/>
</dbReference>
<dbReference type="InterPro" id="IPR000182">
    <property type="entry name" value="GNAT_dom"/>
</dbReference>
<protein>
    <submittedName>
        <fullName evidence="3">Putative acetyltransferase</fullName>
    </submittedName>
</protein>
<dbReference type="Pfam" id="PF00583">
    <property type="entry name" value="Acetyltransf_1"/>
    <property type="match status" value="1"/>
</dbReference>
<dbReference type="PANTHER" id="PTHR39173">
    <property type="entry name" value="ACETYLTRANSFERASE"/>
    <property type="match status" value="1"/>
</dbReference>
<reference evidence="3 4" key="1">
    <citation type="submission" date="2020-08" db="EMBL/GenBank/DDBJ databases">
        <title>Sequencing the genomes of 1000 actinobacteria strains.</title>
        <authorList>
            <person name="Klenk H.-P."/>
        </authorList>
    </citation>
    <scope>NUCLEOTIDE SEQUENCE [LARGE SCALE GENOMIC DNA]</scope>
    <source>
        <strain evidence="3 4">DSM 105498</strain>
    </source>
</reference>
<comment type="caution">
    <text evidence="3">The sequence shown here is derived from an EMBL/GenBank/DDBJ whole genome shotgun (WGS) entry which is preliminary data.</text>
</comment>
<sequence length="182" mass="20065">MTSLDLPDVALAASWAEAIGEFHRAGEQHVHGAGLWEFETLDVTEDGCRAVVEHLVAQADPATPLPDDKVHCTYFWITDRDGPDREVVGFLALRHTLNAWLLEEGGHIGYGVRPSRRRQGHASRALALAVHRAADLGIDRVLVTCDDDNVGSRGTIERGGGVYEDTRNGKRRYWIDTGLTRS</sequence>
<organism evidence="3 4">
    <name type="scientific">Nocardioides soli</name>
    <dbReference type="NCBI Taxonomy" id="1036020"/>
    <lineage>
        <taxon>Bacteria</taxon>
        <taxon>Bacillati</taxon>
        <taxon>Actinomycetota</taxon>
        <taxon>Actinomycetes</taxon>
        <taxon>Propionibacteriales</taxon>
        <taxon>Nocardioidaceae</taxon>
        <taxon>Nocardioides</taxon>
    </lineage>
</organism>
<gene>
    <name evidence="2" type="ORF">FHU40_002103</name>
    <name evidence="3" type="ORF">FHU40_005171</name>
</gene>
<dbReference type="AlphaFoldDB" id="A0A7W4Z3P8"/>
<dbReference type="Proteomes" id="UP000589626">
    <property type="component" value="Unassembled WGS sequence"/>
</dbReference>
<dbReference type="PROSITE" id="PS51186">
    <property type="entry name" value="GNAT"/>
    <property type="match status" value="1"/>
</dbReference>
<dbReference type="InterPro" id="IPR016181">
    <property type="entry name" value="Acyl_CoA_acyltransferase"/>
</dbReference>
<dbReference type="RefSeq" id="WP_183592107.1">
    <property type="nucleotide sequence ID" value="NZ_JACHWR010000001.1"/>
</dbReference>
<evidence type="ECO:0000259" key="1">
    <source>
        <dbReference type="PROSITE" id="PS51186"/>
    </source>
</evidence>